<dbReference type="EMBL" id="RCMK01000097">
    <property type="protein sequence ID" value="KAG2949107.1"/>
    <property type="molecule type" value="Genomic_DNA"/>
</dbReference>
<reference evidence="7" key="3">
    <citation type="submission" date="2021-01" db="EMBL/GenBank/DDBJ databases">
        <title>Phytophthora aleatoria, a newly-described species from Pinus radiata is distinct from Phytophthora cactorum isolates based on comparative genomics.</title>
        <authorList>
            <person name="Mcdougal R."/>
            <person name="Panda P."/>
            <person name="Williams N."/>
            <person name="Studholme D.J."/>
        </authorList>
    </citation>
    <scope>NUCLEOTIDE SEQUENCE</scope>
    <source>
        <strain evidence="7">NZFS 3830</strain>
    </source>
</reference>
<dbReference type="EMBL" id="RCMI01000095">
    <property type="protein sequence ID" value="KAG2935652.1"/>
    <property type="molecule type" value="Genomic_DNA"/>
</dbReference>
<evidence type="ECO:0000313" key="7">
    <source>
        <dbReference type="EMBL" id="KAG6958317.1"/>
    </source>
</evidence>
<comment type="caution">
    <text evidence="8">The sequence shown here is derived from an EMBL/GenBank/DDBJ whole genome shotgun (WGS) entry which is preliminary data.</text>
</comment>
<dbReference type="Proteomes" id="UP000774804">
    <property type="component" value="Unassembled WGS sequence"/>
</dbReference>
<reference evidence="6" key="2">
    <citation type="submission" date="2018-05" db="EMBL/GenBank/DDBJ databases">
        <title>Effector identification in a new, highly contiguous assembly of the strawberry crown rot pathogen Phytophthora cactorum.</title>
        <authorList>
            <person name="Armitage A.D."/>
            <person name="Nellist C.F."/>
            <person name="Bates H."/>
            <person name="Vickerstaff R.J."/>
            <person name="Harrison R.J."/>
        </authorList>
    </citation>
    <scope>NUCLEOTIDE SEQUENCE</scope>
    <source>
        <strain evidence="2">15-7</strain>
        <strain evidence="3">4032</strain>
        <strain evidence="4">4040</strain>
        <strain evidence="5">P415</strain>
        <strain evidence="6">P421</strain>
    </source>
</reference>
<dbReference type="Proteomes" id="UP000688947">
    <property type="component" value="Unassembled WGS sequence"/>
</dbReference>
<protein>
    <submittedName>
        <fullName evidence="8">Uncharacterized protein</fullName>
    </submittedName>
</protein>
<evidence type="ECO:0000313" key="8">
    <source>
        <dbReference type="EMBL" id="RAW40150.1"/>
    </source>
</evidence>
<dbReference type="Proteomes" id="UP000697107">
    <property type="component" value="Unassembled WGS sequence"/>
</dbReference>
<sequence>MEVAQVTQVPTLFVDTVEPVNDKHPTEVTPIEAVGNNHTESNPPESAKTPEPELVLQAPAEENRPVDVAAAPSTGDTTGYVSEPLVSPRSGRLSEGGAEVVTPAGTVEAPASARDTSSTEAAEKEAVALGNKASETETVAHAVEHVLQHETITPALAQATTVAAATEPTPSVASAPSPEKKTKSEKKQTKQSLASEEVLNEVQKFLTLQIVENRCSSHTKEIHEFVETHLNEKQRKRYIAPLIECIMQNFTQEATAKGEEVSIDVQSNICLIEQLFITLGRRSPLEDMYTAEEEEMLDLLFHSNSSNNLPIDN</sequence>
<evidence type="ECO:0000313" key="9">
    <source>
        <dbReference type="Proteomes" id="UP000251314"/>
    </source>
</evidence>
<feature type="region of interest" description="Disordered" evidence="1">
    <location>
        <begin position="161"/>
        <end position="193"/>
    </location>
</feature>
<feature type="compositionally biased region" description="Basic and acidic residues" evidence="1">
    <location>
        <begin position="178"/>
        <end position="188"/>
    </location>
</feature>
<dbReference type="AlphaFoldDB" id="A0A329STX5"/>
<dbReference type="OrthoDB" id="79470at2759"/>
<evidence type="ECO:0000313" key="4">
    <source>
        <dbReference type="EMBL" id="KAG2949107.1"/>
    </source>
</evidence>
<dbReference type="Proteomes" id="UP000760860">
    <property type="component" value="Unassembled WGS sequence"/>
</dbReference>
<organism evidence="8 9">
    <name type="scientific">Phytophthora cactorum</name>
    <dbReference type="NCBI Taxonomy" id="29920"/>
    <lineage>
        <taxon>Eukaryota</taxon>
        <taxon>Sar</taxon>
        <taxon>Stramenopiles</taxon>
        <taxon>Oomycota</taxon>
        <taxon>Peronosporomycetes</taxon>
        <taxon>Peronosporales</taxon>
        <taxon>Peronosporaceae</taxon>
        <taxon>Phytophthora</taxon>
    </lineage>
</organism>
<dbReference type="EMBL" id="RCMV01000376">
    <property type="protein sequence ID" value="KAG3218228.1"/>
    <property type="molecule type" value="Genomic_DNA"/>
</dbReference>
<accession>A0A329STX5</accession>
<evidence type="ECO:0000313" key="6">
    <source>
        <dbReference type="EMBL" id="KAG3218228.1"/>
    </source>
</evidence>
<keyword evidence="9" id="KW-1185">Reference proteome</keyword>
<reference evidence="8 9" key="1">
    <citation type="submission" date="2018-01" db="EMBL/GenBank/DDBJ databases">
        <title>Draft genome of the strawberry crown rot pathogen Phytophthora cactorum.</title>
        <authorList>
            <person name="Armitage A.D."/>
            <person name="Lysoe E."/>
            <person name="Nellist C.F."/>
            <person name="Harrison R.J."/>
            <person name="Brurberg M.B."/>
        </authorList>
    </citation>
    <scope>NUCLEOTIDE SEQUENCE [LARGE SCALE GENOMIC DNA]</scope>
    <source>
        <strain evidence="8 9">10300</strain>
    </source>
</reference>
<dbReference type="Proteomes" id="UP000736787">
    <property type="component" value="Unassembled WGS sequence"/>
</dbReference>
<dbReference type="Proteomes" id="UP000251314">
    <property type="component" value="Unassembled WGS sequence"/>
</dbReference>
<dbReference type="EMBL" id="RCML01000388">
    <property type="protein sequence ID" value="KAG2978500.1"/>
    <property type="molecule type" value="Genomic_DNA"/>
</dbReference>
<evidence type="ECO:0000313" key="2">
    <source>
        <dbReference type="EMBL" id="KAG2863285.1"/>
    </source>
</evidence>
<dbReference type="EMBL" id="RCMG01000108">
    <property type="protein sequence ID" value="KAG2863285.1"/>
    <property type="molecule type" value="Genomic_DNA"/>
</dbReference>
<proteinExistence type="predicted"/>
<dbReference type="VEuPathDB" id="FungiDB:PC110_g3650"/>
<name>A0A329STX5_9STRA</name>
<gene>
    <name evidence="7" type="ORF">JG687_00009465</name>
    <name evidence="8" type="ORF">PC110_g3650</name>
    <name evidence="2" type="ORF">PC113_g5568</name>
    <name evidence="3" type="ORF">PC115_g4820</name>
    <name evidence="4" type="ORF">PC117_g5501</name>
    <name evidence="5" type="ORF">PC118_g12248</name>
    <name evidence="6" type="ORF">PC129_g10973</name>
</gene>
<evidence type="ECO:0000313" key="5">
    <source>
        <dbReference type="EMBL" id="KAG2978500.1"/>
    </source>
</evidence>
<dbReference type="Proteomes" id="UP000735874">
    <property type="component" value="Unassembled WGS sequence"/>
</dbReference>
<feature type="compositionally biased region" description="Low complexity" evidence="1">
    <location>
        <begin position="161"/>
        <end position="177"/>
    </location>
</feature>
<evidence type="ECO:0000313" key="3">
    <source>
        <dbReference type="EMBL" id="KAG2935652.1"/>
    </source>
</evidence>
<dbReference type="EMBL" id="JAENGZ010000495">
    <property type="protein sequence ID" value="KAG6958317.1"/>
    <property type="molecule type" value="Genomic_DNA"/>
</dbReference>
<feature type="region of interest" description="Disordered" evidence="1">
    <location>
        <begin position="20"/>
        <end position="123"/>
    </location>
</feature>
<evidence type="ECO:0000256" key="1">
    <source>
        <dbReference type="SAM" id="MobiDB-lite"/>
    </source>
</evidence>
<dbReference type="EMBL" id="MJFZ01000052">
    <property type="protein sequence ID" value="RAW40150.1"/>
    <property type="molecule type" value="Genomic_DNA"/>
</dbReference>